<keyword evidence="3 4" id="KW-0546">Nucleotide metabolism</keyword>
<evidence type="ECO:0000256" key="2">
    <source>
        <dbReference type="ARBA" id="ARBA00022801"/>
    </source>
</evidence>
<dbReference type="InterPro" id="IPR029001">
    <property type="entry name" value="ITPase-like_fam"/>
</dbReference>
<name>I3Z614_BELBD</name>
<dbReference type="EC" id="3.6.1.9" evidence="4"/>
<dbReference type="RefSeq" id="WP_014772646.1">
    <property type="nucleotide sequence ID" value="NC_018010.1"/>
</dbReference>
<evidence type="ECO:0000256" key="1">
    <source>
        <dbReference type="ARBA" id="ARBA00001968"/>
    </source>
</evidence>
<dbReference type="HAMAP" id="MF_00528">
    <property type="entry name" value="Maf"/>
    <property type="match status" value="1"/>
</dbReference>
<dbReference type="Proteomes" id="UP000006050">
    <property type="component" value="Chromosome"/>
</dbReference>
<dbReference type="CDD" id="cd00555">
    <property type="entry name" value="Maf"/>
    <property type="match status" value="1"/>
</dbReference>
<keyword evidence="2 4" id="KW-0378">Hydrolase</keyword>
<comment type="subcellular location">
    <subcellularLocation>
        <location evidence="4">Cytoplasm</location>
    </subcellularLocation>
</comment>
<dbReference type="AlphaFoldDB" id="I3Z614"/>
<dbReference type="PATRIC" id="fig|866536.3.peg.2177"/>
<comment type="similarity">
    <text evidence="4">Belongs to the Maf family. YhdE subfamily.</text>
</comment>
<feature type="site" description="Important for substrate specificity" evidence="4">
    <location>
        <position position="158"/>
    </location>
</feature>
<feature type="site" description="Important for substrate specificity" evidence="4">
    <location>
        <position position="17"/>
    </location>
</feature>
<feature type="active site" description="Proton acceptor" evidence="4">
    <location>
        <position position="75"/>
    </location>
</feature>
<dbReference type="PANTHER" id="PTHR43213:SF5">
    <property type="entry name" value="BIFUNCTIONAL DTTP_UTP PYROPHOSPHATASE_METHYLTRANSFERASE PROTEIN-RELATED"/>
    <property type="match status" value="1"/>
</dbReference>
<organism evidence="5 6">
    <name type="scientific">Belliella baltica (strain DSM 15883 / CIP 108006 / LMG 21964 / BA134)</name>
    <dbReference type="NCBI Taxonomy" id="866536"/>
    <lineage>
        <taxon>Bacteria</taxon>
        <taxon>Pseudomonadati</taxon>
        <taxon>Bacteroidota</taxon>
        <taxon>Cytophagia</taxon>
        <taxon>Cytophagales</taxon>
        <taxon>Cyclobacteriaceae</taxon>
        <taxon>Belliella</taxon>
    </lineage>
</organism>
<dbReference type="eggNOG" id="COG0424">
    <property type="taxonomic scope" value="Bacteria"/>
</dbReference>
<dbReference type="InterPro" id="IPR003697">
    <property type="entry name" value="Maf-like"/>
</dbReference>
<evidence type="ECO:0000313" key="6">
    <source>
        <dbReference type="Proteomes" id="UP000006050"/>
    </source>
</evidence>
<dbReference type="GO" id="GO:0036218">
    <property type="term" value="F:dTTP diphosphatase activity"/>
    <property type="evidence" value="ECO:0007669"/>
    <property type="project" value="RHEA"/>
</dbReference>
<reference evidence="6" key="1">
    <citation type="submission" date="2012-06" db="EMBL/GenBank/DDBJ databases">
        <title>The complete genome of Belliella baltica DSM 15883.</title>
        <authorList>
            <person name="Lucas S."/>
            <person name="Copeland A."/>
            <person name="Lapidus A."/>
            <person name="Goodwin L."/>
            <person name="Pitluck S."/>
            <person name="Peters L."/>
            <person name="Mikhailova N."/>
            <person name="Davenport K."/>
            <person name="Kyrpides N."/>
            <person name="Mavromatis K."/>
            <person name="Pagani I."/>
            <person name="Ivanova N."/>
            <person name="Ovchinnikova G."/>
            <person name="Zeytun A."/>
            <person name="Detter J.C."/>
            <person name="Han C."/>
            <person name="Land M."/>
            <person name="Hauser L."/>
            <person name="Markowitz V."/>
            <person name="Cheng J.-F."/>
            <person name="Hugenholtz P."/>
            <person name="Woyke T."/>
            <person name="Wu D."/>
            <person name="Tindall B."/>
            <person name="Pomrenke H."/>
            <person name="Brambilla E."/>
            <person name="Klenk H.-P."/>
            <person name="Eisen J.A."/>
        </authorList>
    </citation>
    <scope>NUCLEOTIDE SEQUENCE [LARGE SCALE GENOMIC DNA]</scope>
    <source>
        <strain evidence="6">DSM 15883 / CIP 108006 / LMG 21964 / BA134</strain>
    </source>
</reference>
<gene>
    <name evidence="5" type="ordered locus">Belba_2114</name>
</gene>
<dbReference type="NCBIfam" id="TIGR00172">
    <property type="entry name" value="maf"/>
    <property type="match status" value="1"/>
</dbReference>
<evidence type="ECO:0000313" key="5">
    <source>
        <dbReference type="EMBL" id="AFL84682.1"/>
    </source>
</evidence>
<proteinExistence type="inferred from homology"/>
<comment type="function">
    <text evidence="4">Nucleoside triphosphate pyrophosphatase that hydrolyzes dTTP and UTP. May have a dual role in cell division arrest and in preventing the incorporation of modified nucleotides into cellular nucleic acids.</text>
</comment>
<dbReference type="Pfam" id="PF02545">
    <property type="entry name" value="Maf"/>
    <property type="match status" value="1"/>
</dbReference>
<comment type="cofactor">
    <cofactor evidence="1 4">
        <name>a divalent metal cation</name>
        <dbReference type="ChEBI" id="CHEBI:60240"/>
    </cofactor>
</comment>
<evidence type="ECO:0000256" key="4">
    <source>
        <dbReference type="HAMAP-Rule" id="MF_00528"/>
    </source>
</evidence>
<dbReference type="KEGG" id="bbd:Belba_2114"/>
<dbReference type="HOGENOM" id="CLU_040416_0_0_10"/>
<feature type="site" description="Important for substrate specificity" evidence="4">
    <location>
        <position position="76"/>
    </location>
</feature>
<dbReference type="GO" id="GO:0005737">
    <property type="term" value="C:cytoplasm"/>
    <property type="evidence" value="ECO:0007669"/>
    <property type="project" value="UniProtKB-SubCell"/>
</dbReference>
<dbReference type="PANTHER" id="PTHR43213">
    <property type="entry name" value="BIFUNCTIONAL DTTP/UTP PYROPHOSPHATASE/METHYLTRANSFERASE PROTEIN-RELATED"/>
    <property type="match status" value="1"/>
</dbReference>
<comment type="catalytic activity">
    <reaction evidence="4">
        <text>dTTP + H2O = dTMP + diphosphate + H(+)</text>
        <dbReference type="Rhea" id="RHEA:28534"/>
        <dbReference type="ChEBI" id="CHEBI:15377"/>
        <dbReference type="ChEBI" id="CHEBI:15378"/>
        <dbReference type="ChEBI" id="CHEBI:33019"/>
        <dbReference type="ChEBI" id="CHEBI:37568"/>
        <dbReference type="ChEBI" id="CHEBI:63528"/>
        <dbReference type="EC" id="3.6.1.9"/>
    </reaction>
</comment>
<accession>I3Z614</accession>
<sequence>MISLDNYKLVLASKSPRRNELLKGLGVDFTVRTKDTDESFPIDMDPFEVAGFLSKKKADAFFPELAKDEILITADTVVILDGAILNKPSDKKEAFEMIASLSGKVHHVVTGITIGSVSRHITLQDSVKVHFKALTTEEINYYIEKFQPFDKAGAYGIQEWIGYIAVNSIEGSFYTVMGLPVHLVYEELKKITLLTSQFES</sequence>
<dbReference type="GO" id="GO:0009117">
    <property type="term" value="P:nucleotide metabolic process"/>
    <property type="evidence" value="ECO:0007669"/>
    <property type="project" value="UniProtKB-KW"/>
</dbReference>
<dbReference type="GO" id="GO:0036221">
    <property type="term" value="F:UTP diphosphatase activity"/>
    <property type="evidence" value="ECO:0007669"/>
    <property type="project" value="RHEA"/>
</dbReference>
<dbReference type="STRING" id="866536.Belba_2114"/>
<dbReference type="Gene3D" id="3.90.950.10">
    <property type="match status" value="1"/>
</dbReference>
<keyword evidence="4" id="KW-0963">Cytoplasm</keyword>
<comment type="catalytic activity">
    <reaction evidence="4">
        <text>UTP + H2O = UMP + diphosphate + H(+)</text>
        <dbReference type="Rhea" id="RHEA:29395"/>
        <dbReference type="ChEBI" id="CHEBI:15377"/>
        <dbReference type="ChEBI" id="CHEBI:15378"/>
        <dbReference type="ChEBI" id="CHEBI:33019"/>
        <dbReference type="ChEBI" id="CHEBI:46398"/>
        <dbReference type="ChEBI" id="CHEBI:57865"/>
        <dbReference type="EC" id="3.6.1.9"/>
    </reaction>
</comment>
<dbReference type="SUPFAM" id="SSF52972">
    <property type="entry name" value="ITPase-like"/>
    <property type="match status" value="1"/>
</dbReference>
<evidence type="ECO:0000256" key="3">
    <source>
        <dbReference type="ARBA" id="ARBA00023080"/>
    </source>
</evidence>
<dbReference type="OrthoDB" id="9807767at2"/>
<protein>
    <recommendedName>
        <fullName evidence="4">dTTP/UTP pyrophosphatase</fullName>
        <shortName evidence="4">dTTPase/UTPase</shortName>
        <ecNumber evidence="4">3.6.1.9</ecNumber>
    </recommendedName>
    <alternativeName>
        <fullName evidence="4">Nucleoside triphosphate pyrophosphatase</fullName>
    </alternativeName>
    <alternativeName>
        <fullName evidence="4">Nucleotide pyrophosphatase</fullName>
        <shortName evidence="4">Nucleotide PPase</shortName>
    </alternativeName>
</protein>
<dbReference type="PIRSF" id="PIRSF006305">
    <property type="entry name" value="Maf"/>
    <property type="match status" value="1"/>
</dbReference>
<comment type="caution">
    <text evidence="4">Lacks conserved residue(s) required for the propagation of feature annotation.</text>
</comment>
<keyword evidence="6" id="KW-1185">Reference proteome</keyword>
<dbReference type="EMBL" id="CP003281">
    <property type="protein sequence ID" value="AFL84682.1"/>
    <property type="molecule type" value="Genomic_DNA"/>
</dbReference>